<reference evidence="1 2" key="1">
    <citation type="journal article" date="2010" name="J. Bacteriol.">
        <title>Genome sequences of Pelagibaca bermudensis HTCC2601T and Maritimibacter alkaliphilus HTCC2654T, the type strains of two marine Roseobacter genera.</title>
        <authorList>
            <person name="Thrash J.C."/>
            <person name="Cho J.C."/>
            <person name="Ferriera S."/>
            <person name="Johnson J."/>
            <person name="Vergin K.L."/>
            <person name="Giovannoni S.J."/>
        </authorList>
    </citation>
    <scope>NUCLEOTIDE SEQUENCE [LARGE SCALE GENOMIC DNA]</scope>
    <source>
        <strain evidence="2">DSM 26914 / JCM 13377 / KCTC 12554 / HTCC2601</strain>
    </source>
</reference>
<keyword evidence="2" id="KW-1185">Reference proteome</keyword>
<dbReference type="AlphaFoldDB" id="Q0FLP6"/>
<name>Q0FLP6_SALBH</name>
<protein>
    <submittedName>
        <fullName evidence="1">Uncharacterized protein</fullName>
    </submittedName>
</protein>
<gene>
    <name evidence="1" type="ORF">R2601_22736</name>
</gene>
<evidence type="ECO:0000313" key="1">
    <source>
        <dbReference type="EMBL" id="EAU45052.1"/>
    </source>
</evidence>
<dbReference type="Proteomes" id="UP000006230">
    <property type="component" value="Unassembled WGS sequence"/>
</dbReference>
<comment type="caution">
    <text evidence="1">The sequence shown here is derived from an EMBL/GenBank/DDBJ whole genome shotgun (WGS) entry which is preliminary data.</text>
</comment>
<evidence type="ECO:0000313" key="2">
    <source>
        <dbReference type="Proteomes" id="UP000006230"/>
    </source>
</evidence>
<dbReference type="STRING" id="314265.R2601_22736"/>
<accession>Q0FLP6</accession>
<proteinExistence type="predicted"/>
<sequence>MMADLPRADRDATGWVMTDAALARLKCQRCGRRGRPAEIRFGWSAGLPSQSDRNKG</sequence>
<dbReference type="HOGENOM" id="CLU_201190_0_0_5"/>
<dbReference type="EMBL" id="AATQ01000032">
    <property type="protein sequence ID" value="EAU45052.1"/>
    <property type="molecule type" value="Genomic_DNA"/>
</dbReference>
<organism evidence="1 2">
    <name type="scientific">Salipiger bermudensis (strain DSM 26914 / JCM 13377 / KCTC 12554 / HTCC2601)</name>
    <name type="common">Pelagibaca bermudensis</name>
    <dbReference type="NCBI Taxonomy" id="314265"/>
    <lineage>
        <taxon>Bacteria</taxon>
        <taxon>Pseudomonadati</taxon>
        <taxon>Pseudomonadota</taxon>
        <taxon>Alphaproteobacteria</taxon>
        <taxon>Rhodobacterales</taxon>
        <taxon>Roseobacteraceae</taxon>
        <taxon>Salipiger</taxon>
    </lineage>
</organism>